<comment type="caution">
    <text evidence="1">The sequence shown here is derived from an EMBL/GenBank/DDBJ whole genome shotgun (WGS) entry which is preliminary data.</text>
</comment>
<dbReference type="Proteomes" id="UP001165186">
    <property type="component" value="Unassembled WGS sequence"/>
</dbReference>
<organism evidence="1 2">
    <name type="scientific">Neofusicoccum parvum</name>
    <dbReference type="NCBI Taxonomy" id="310453"/>
    <lineage>
        <taxon>Eukaryota</taxon>
        <taxon>Fungi</taxon>
        <taxon>Dikarya</taxon>
        <taxon>Ascomycota</taxon>
        <taxon>Pezizomycotina</taxon>
        <taxon>Dothideomycetes</taxon>
        <taxon>Dothideomycetes incertae sedis</taxon>
        <taxon>Botryosphaeriales</taxon>
        <taxon>Botryosphaeriaceae</taxon>
        <taxon>Neofusicoccum</taxon>
    </lineage>
</organism>
<evidence type="ECO:0000313" key="1">
    <source>
        <dbReference type="EMBL" id="GME37180.1"/>
    </source>
</evidence>
<reference evidence="1" key="1">
    <citation type="submission" date="2024-09" db="EMBL/GenBank/DDBJ databases">
        <title>Draft Genome Sequences of Neofusicoccum parvum.</title>
        <authorList>
            <person name="Ashida A."/>
            <person name="Camagna M."/>
            <person name="Tanaka A."/>
            <person name="Takemoto D."/>
        </authorList>
    </citation>
    <scope>NUCLEOTIDE SEQUENCE</scope>
    <source>
        <strain evidence="1">PPO83</strain>
    </source>
</reference>
<accession>A0ACB5SED6</accession>
<proteinExistence type="predicted"/>
<sequence>MTYRLISATPSPYARKVRIALLEKAIPFELITEVPWDSTTQTPRHNPLEKLPVLLAARPDAAAADEAIFESHHILAYLDLKHPSSPQLLPPDADARLLAQRIEVVADGVCDACVLLFLERRRPEPSEPWVSRQTRKVEGGVAWLARLVEERVRLAGDARPRDGFLVGGRFGLADVAVGCVCGYLDVRWAELGWRGRWPALARWADWVGERESFRATVPVAQRIGEPVV</sequence>
<keyword evidence="2" id="KW-1185">Reference proteome</keyword>
<dbReference type="EMBL" id="BSXG01000078">
    <property type="protein sequence ID" value="GME37180.1"/>
    <property type="molecule type" value="Genomic_DNA"/>
</dbReference>
<gene>
    <name evidence="1" type="primary">g7137</name>
    <name evidence="1" type="ORF">NpPPO83_00007137</name>
</gene>
<evidence type="ECO:0000313" key="2">
    <source>
        <dbReference type="Proteomes" id="UP001165186"/>
    </source>
</evidence>
<protein>
    <submittedName>
        <fullName evidence="1">Glutathione S-transferase domain-containing protein</fullName>
    </submittedName>
</protein>
<name>A0ACB5SED6_9PEZI</name>